<organism evidence="1 2">
    <name type="scientific">Pseudoduganella lutea</name>
    <dbReference type="NCBI Taxonomy" id="321985"/>
    <lineage>
        <taxon>Bacteria</taxon>
        <taxon>Pseudomonadati</taxon>
        <taxon>Pseudomonadota</taxon>
        <taxon>Betaproteobacteria</taxon>
        <taxon>Burkholderiales</taxon>
        <taxon>Oxalobacteraceae</taxon>
        <taxon>Telluria group</taxon>
        <taxon>Pseudoduganella</taxon>
    </lineage>
</organism>
<dbReference type="KEGG" id="plue:EWM63_27095"/>
<dbReference type="RefSeq" id="WP_130189304.1">
    <property type="nucleotide sequence ID" value="NZ_CP035913.1"/>
</dbReference>
<name>A0A4P6L4G0_9BURK</name>
<dbReference type="OrthoDB" id="5625257at2"/>
<keyword evidence="2" id="KW-1185">Reference proteome</keyword>
<gene>
    <name evidence="1" type="ORF">EWM63_27095</name>
</gene>
<dbReference type="AlphaFoldDB" id="A0A4P6L4G0"/>
<evidence type="ECO:0000313" key="1">
    <source>
        <dbReference type="EMBL" id="QBE66195.1"/>
    </source>
</evidence>
<evidence type="ECO:0000313" key="2">
    <source>
        <dbReference type="Proteomes" id="UP000290637"/>
    </source>
</evidence>
<accession>A0A4P6L4G0</accession>
<dbReference type="Proteomes" id="UP000290637">
    <property type="component" value="Chromosome"/>
</dbReference>
<proteinExistence type="predicted"/>
<reference evidence="1 2" key="1">
    <citation type="submission" date="2019-02" db="EMBL/GenBank/DDBJ databases">
        <title>Draft Genome Sequences of Six Type Strains of the Genus Massilia.</title>
        <authorList>
            <person name="Miess H."/>
            <person name="Frediansyhah A."/>
            <person name="Gross H."/>
        </authorList>
    </citation>
    <scope>NUCLEOTIDE SEQUENCE [LARGE SCALE GENOMIC DNA]</scope>
    <source>
        <strain evidence="1 2">DSM 17473</strain>
    </source>
</reference>
<protein>
    <submittedName>
        <fullName evidence="1">Uncharacterized protein</fullName>
    </submittedName>
</protein>
<dbReference type="EMBL" id="CP035913">
    <property type="protein sequence ID" value="QBE66195.1"/>
    <property type="molecule type" value="Genomic_DNA"/>
</dbReference>
<sequence>MSKKFVPYANEADVLAIGGLSIENRLDRITIDGDIDLTMDKRGLEHARALHQLLGAVVAKLEEQDLPATLPAPAVKKVANPFD</sequence>